<organism evidence="2">
    <name type="scientific">marine sediment metagenome</name>
    <dbReference type="NCBI Taxonomy" id="412755"/>
    <lineage>
        <taxon>unclassified sequences</taxon>
        <taxon>metagenomes</taxon>
        <taxon>ecological metagenomes</taxon>
    </lineage>
</organism>
<gene>
    <name evidence="2" type="ORF">S01H1_18888</name>
</gene>
<sequence length="171" mass="19822">CPQAHQFQLHRDSFETARAAGDRVWFYTCCFPGGPWLNRLLDEELLRPCLFGWGAALFDLQGFLHWGLNHYKSFQNPFEHSVVDHGGSNQLPAGDTHIVYPGTNGPWSSVRLEAQREGCEDYELLRLLGRRDPRRQRSVVRRVIKGFDQYTKRPTTLRAARRDLLRALTRD</sequence>
<evidence type="ECO:0000313" key="2">
    <source>
        <dbReference type="EMBL" id="GAF90250.1"/>
    </source>
</evidence>
<accession>X0UP19</accession>
<name>X0UP19_9ZZZZ</name>
<dbReference type="InterPro" id="IPR025150">
    <property type="entry name" value="GH123_cat"/>
</dbReference>
<dbReference type="EMBL" id="BARS01010145">
    <property type="protein sequence ID" value="GAF90250.1"/>
    <property type="molecule type" value="Genomic_DNA"/>
</dbReference>
<dbReference type="Pfam" id="PF13320">
    <property type="entry name" value="GH123_cat"/>
    <property type="match status" value="1"/>
</dbReference>
<protein>
    <recommendedName>
        <fullName evidence="1">Glycoside hydrolase 123 catalytic domain-containing protein</fullName>
    </recommendedName>
</protein>
<evidence type="ECO:0000259" key="1">
    <source>
        <dbReference type="Pfam" id="PF13320"/>
    </source>
</evidence>
<reference evidence="2" key="1">
    <citation type="journal article" date="2014" name="Front. Microbiol.">
        <title>High frequency of phylogenetically diverse reductive dehalogenase-homologous genes in deep subseafloor sedimentary metagenomes.</title>
        <authorList>
            <person name="Kawai M."/>
            <person name="Futagami T."/>
            <person name="Toyoda A."/>
            <person name="Takaki Y."/>
            <person name="Nishi S."/>
            <person name="Hori S."/>
            <person name="Arai W."/>
            <person name="Tsubouchi T."/>
            <person name="Morono Y."/>
            <person name="Uchiyama I."/>
            <person name="Ito T."/>
            <person name="Fujiyama A."/>
            <person name="Inagaki F."/>
            <person name="Takami H."/>
        </authorList>
    </citation>
    <scope>NUCLEOTIDE SEQUENCE</scope>
    <source>
        <strain evidence="2">Expedition CK06-06</strain>
    </source>
</reference>
<feature type="domain" description="Glycoside hydrolase 123 catalytic" evidence="1">
    <location>
        <begin position="11"/>
        <end position="128"/>
    </location>
</feature>
<comment type="caution">
    <text evidence="2">The sequence shown here is derived from an EMBL/GenBank/DDBJ whole genome shotgun (WGS) entry which is preliminary data.</text>
</comment>
<dbReference type="AlphaFoldDB" id="X0UP19"/>
<feature type="non-terminal residue" evidence="2">
    <location>
        <position position="1"/>
    </location>
</feature>
<proteinExistence type="predicted"/>